<evidence type="ECO:0000313" key="2">
    <source>
        <dbReference type="EMBL" id="PJE63614.1"/>
    </source>
</evidence>
<protein>
    <submittedName>
        <fullName evidence="2">Amidase</fullName>
    </submittedName>
</protein>
<accession>A0A2M8KUK7</accession>
<reference evidence="3" key="1">
    <citation type="submission" date="2017-09" db="EMBL/GenBank/DDBJ databases">
        <title>Depth-based differentiation of microbial function through sediment-hosted aquifers and enrichment of novel symbionts in the deep terrestrial subsurface.</title>
        <authorList>
            <person name="Probst A.J."/>
            <person name="Ladd B."/>
            <person name="Jarett J.K."/>
            <person name="Geller-Mcgrath D.E."/>
            <person name="Sieber C.M.K."/>
            <person name="Emerson J.B."/>
            <person name="Anantharaman K."/>
            <person name="Thomas B.C."/>
            <person name="Malmstrom R."/>
            <person name="Stieglmeier M."/>
            <person name="Klingl A."/>
            <person name="Woyke T."/>
            <person name="Ryan C.M."/>
            <person name="Banfield J.F."/>
        </authorList>
    </citation>
    <scope>NUCLEOTIDE SEQUENCE [LARGE SCALE GENOMIC DNA]</scope>
</reference>
<feature type="non-terminal residue" evidence="2">
    <location>
        <position position="72"/>
    </location>
</feature>
<dbReference type="AlphaFoldDB" id="A0A2M8KUK7"/>
<dbReference type="Gene3D" id="3.90.1300.10">
    <property type="entry name" value="Amidase signature (AS) domain"/>
    <property type="match status" value="1"/>
</dbReference>
<comment type="caution">
    <text evidence="2">The sequence shown here is derived from an EMBL/GenBank/DDBJ whole genome shotgun (WGS) entry which is preliminary data.</text>
</comment>
<proteinExistence type="predicted"/>
<evidence type="ECO:0000313" key="3">
    <source>
        <dbReference type="Proteomes" id="UP000231569"/>
    </source>
</evidence>
<feature type="domain" description="Amidase" evidence="1">
    <location>
        <begin position="21"/>
        <end position="72"/>
    </location>
</feature>
<sequence>MKYTIDSLHQAYDEKQVSVSEVVSSYTKRIAQLNPTLNAYLTVDEEAIAEQVSKLPKYDKHRFPLWGVPISV</sequence>
<name>A0A2M8KUK7_9BACT</name>
<dbReference type="Pfam" id="PF01425">
    <property type="entry name" value="Amidase"/>
    <property type="match status" value="1"/>
</dbReference>
<organism evidence="2 3">
    <name type="scientific">Candidatus Roizmanbacteria bacterium CG10_big_fil_rev_8_21_14_0_10_45_7</name>
    <dbReference type="NCBI Taxonomy" id="1974854"/>
    <lineage>
        <taxon>Bacteria</taxon>
        <taxon>Candidatus Roizmaniibacteriota</taxon>
    </lineage>
</organism>
<gene>
    <name evidence="2" type="ORF">COU89_02315</name>
</gene>
<dbReference type="InterPro" id="IPR036928">
    <property type="entry name" value="AS_sf"/>
</dbReference>
<dbReference type="InterPro" id="IPR023631">
    <property type="entry name" value="Amidase_dom"/>
</dbReference>
<dbReference type="EMBL" id="PFEE01000051">
    <property type="protein sequence ID" value="PJE63614.1"/>
    <property type="molecule type" value="Genomic_DNA"/>
</dbReference>
<dbReference type="Proteomes" id="UP000231569">
    <property type="component" value="Unassembled WGS sequence"/>
</dbReference>
<dbReference type="SUPFAM" id="SSF75304">
    <property type="entry name" value="Amidase signature (AS) enzymes"/>
    <property type="match status" value="1"/>
</dbReference>
<evidence type="ECO:0000259" key="1">
    <source>
        <dbReference type="Pfam" id="PF01425"/>
    </source>
</evidence>